<dbReference type="AlphaFoldDB" id="A0A415DZ48"/>
<dbReference type="SUPFAM" id="SSF50249">
    <property type="entry name" value="Nucleic acid-binding proteins"/>
    <property type="match status" value="1"/>
</dbReference>
<dbReference type="OrthoDB" id="9778453at2"/>
<evidence type="ECO:0000259" key="2">
    <source>
        <dbReference type="Pfam" id="PF01966"/>
    </source>
</evidence>
<dbReference type="PANTHER" id="PTHR37294:SF1">
    <property type="entry name" value="3'-5' EXORIBONUCLEASE YHAM"/>
    <property type="match status" value="1"/>
</dbReference>
<gene>
    <name evidence="3" type="ORF">DW099_14735</name>
</gene>
<dbReference type="InterPro" id="IPR006674">
    <property type="entry name" value="HD_domain"/>
</dbReference>
<sequence length="319" mass="36755">MKQYYAADLRNQTEVTEFFMVKSAGIKVGANKKQYFDVLLGDKTGEVNSKKWDIAESEIEMLTQMKEGDIIKVRAQVTDWQGQTQLRIGRIRMCNADDKLDISDFIKAAPEKSEDMYDFIYQVADEMKDQDLRKLCTKVLGDNKTKLMYYPAASKNHHAEYGGLLYHIKRMLMTGLRVCQVYTFLNQDMVAAGVILHDIEKLNEIESNEYGISPGYSFEGQLLGHIVQGIKLLDKVTEELGFPREKALMLEHMILSHHYEPEFGSPKKPLFPEAEVLHYLDILDARMFDMENALEGIAPGEFSDRVWTLDNRRLYKPMD</sequence>
<dbReference type="GO" id="GO:0031125">
    <property type="term" value="P:rRNA 3'-end processing"/>
    <property type="evidence" value="ECO:0007669"/>
    <property type="project" value="TreeGrafter"/>
</dbReference>
<keyword evidence="1" id="KW-0378">Hydrolase</keyword>
<organism evidence="3 4">
    <name type="scientific">Emergencia timonensis</name>
    <dbReference type="NCBI Taxonomy" id="1776384"/>
    <lineage>
        <taxon>Bacteria</taxon>
        <taxon>Bacillati</taxon>
        <taxon>Bacillota</taxon>
        <taxon>Clostridia</taxon>
        <taxon>Peptostreptococcales</taxon>
        <taxon>Anaerovoracaceae</taxon>
        <taxon>Emergencia</taxon>
    </lineage>
</organism>
<dbReference type="STRING" id="1776384.GCA_900086585_01654"/>
<dbReference type="PANTHER" id="PTHR37294">
    <property type="entry name" value="3'-5' EXORIBONUCLEASE YHAM"/>
    <property type="match status" value="1"/>
</dbReference>
<dbReference type="InterPro" id="IPR050798">
    <property type="entry name" value="YhaM_exoribonuc/phosphodiest"/>
</dbReference>
<proteinExistence type="predicted"/>
<keyword evidence="4" id="KW-1185">Reference proteome</keyword>
<dbReference type="Gene3D" id="1.10.3210.10">
    <property type="entry name" value="Hypothetical protein af1432"/>
    <property type="match status" value="1"/>
</dbReference>
<feature type="domain" description="HD" evidence="2">
    <location>
        <begin position="165"/>
        <end position="285"/>
    </location>
</feature>
<dbReference type="EMBL" id="QRMS01000004">
    <property type="protein sequence ID" value="RHJ86092.1"/>
    <property type="molecule type" value="Genomic_DNA"/>
</dbReference>
<dbReference type="CDD" id="cd04492">
    <property type="entry name" value="YhaM_OBF_like"/>
    <property type="match status" value="1"/>
</dbReference>
<dbReference type="SUPFAM" id="SSF109604">
    <property type="entry name" value="HD-domain/PDEase-like"/>
    <property type="match status" value="1"/>
</dbReference>
<reference evidence="3 4" key="1">
    <citation type="submission" date="2018-08" db="EMBL/GenBank/DDBJ databases">
        <title>A genome reference for cultivated species of the human gut microbiota.</title>
        <authorList>
            <person name="Zou Y."/>
            <person name="Xue W."/>
            <person name="Luo G."/>
        </authorList>
    </citation>
    <scope>NUCLEOTIDE SEQUENCE [LARGE SCALE GENOMIC DNA]</scope>
    <source>
        <strain evidence="3 4">AM07-24</strain>
    </source>
</reference>
<evidence type="ECO:0000313" key="4">
    <source>
        <dbReference type="Proteomes" id="UP000284841"/>
    </source>
</evidence>
<dbReference type="Proteomes" id="UP000284841">
    <property type="component" value="Unassembled WGS sequence"/>
</dbReference>
<comment type="caution">
    <text evidence="3">The sequence shown here is derived from an EMBL/GenBank/DDBJ whole genome shotgun (WGS) entry which is preliminary data.</text>
</comment>
<accession>A0A415DZ48</accession>
<dbReference type="InterPro" id="IPR012340">
    <property type="entry name" value="NA-bd_OB-fold"/>
</dbReference>
<dbReference type="Pfam" id="PF01966">
    <property type="entry name" value="HD"/>
    <property type="match status" value="1"/>
</dbReference>
<dbReference type="GO" id="GO:0016787">
    <property type="term" value="F:hydrolase activity"/>
    <property type="evidence" value="ECO:0007669"/>
    <property type="project" value="UniProtKB-KW"/>
</dbReference>
<evidence type="ECO:0000313" key="3">
    <source>
        <dbReference type="EMBL" id="RHJ86092.1"/>
    </source>
</evidence>
<protein>
    <submittedName>
        <fullName evidence="3">HD domain-containing protein</fullName>
    </submittedName>
</protein>
<name>A0A415DZ48_9FIRM</name>
<evidence type="ECO:0000256" key="1">
    <source>
        <dbReference type="ARBA" id="ARBA00022801"/>
    </source>
</evidence>
<dbReference type="Gene3D" id="2.40.50.140">
    <property type="entry name" value="Nucleic acid-binding proteins"/>
    <property type="match status" value="1"/>
</dbReference>
<dbReference type="GeneID" id="83004032"/>
<dbReference type="RefSeq" id="WP_067536382.1">
    <property type="nucleotide sequence ID" value="NZ_AP025567.1"/>
</dbReference>